<dbReference type="RefSeq" id="WP_167695882.1">
    <property type="nucleotide sequence ID" value="NZ_CP118181.1"/>
</dbReference>
<dbReference type="Pfam" id="PF13416">
    <property type="entry name" value="SBP_bac_8"/>
    <property type="match status" value="1"/>
</dbReference>
<dbReference type="PANTHER" id="PTHR30222">
    <property type="entry name" value="SPERMIDINE/PUTRESCINE-BINDING PERIPLASMIC PROTEIN"/>
    <property type="match status" value="1"/>
</dbReference>
<keyword evidence="4" id="KW-0574">Periplasm</keyword>
<evidence type="ECO:0000256" key="3">
    <source>
        <dbReference type="ARBA" id="ARBA00022729"/>
    </source>
</evidence>
<feature type="chain" id="PRO_5037513609" evidence="6">
    <location>
        <begin position="19"/>
        <end position="342"/>
    </location>
</feature>
<evidence type="ECO:0000256" key="5">
    <source>
        <dbReference type="PIRSR" id="PIRSR019574-1"/>
    </source>
</evidence>
<dbReference type="GO" id="GO:0019808">
    <property type="term" value="F:polyamine binding"/>
    <property type="evidence" value="ECO:0007669"/>
    <property type="project" value="InterPro"/>
</dbReference>
<feature type="binding site" evidence="5">
    <location>
        <begin position="165"/>
        <end position="168"/>
    </location>
    <ligand>
        <name>spermidine</name>
        <dbReference type="ChEBI" id="CHEBI:57834"/>
    </ligand>
</feature>
<evidence type="ECO:0000256" key="6">
    <source>
        <dbReference type="SAM" id="SignalP"/>
    </source>
</evidence>
<dbReference type="PROSITE" id="PS51257">
    <property type="entry name" value="PROKAR_LIPOPROTEIN"/>
    <property type="match status" value="1"/>
</dbReference>
<comment type="subcellular location">
    <subcellularLocation>
        <location evidence="1">Periplasm</location>
    </subcellularLocation>
</comment>
<gene>
    <name evidence="7" type="ORF">HCT48_06215</name>
</gene>
<evidence type="ECO:0000256" key="4">
    <source>
        <dbReference type="ARBA" id="ARBA00022764"/>
    </source>
</evidence>
<dbReference type="Proteomes" id="UP000778951">
    <property type="component" value="Unassembled WGS sequence"/>
</dbReference>
<dbReference type="GO" id="GO:0015846">
    <property type="term" value="P:polyamine transport"/>
    <property type="evidence" value="ECO:0007669"/>
    <property type="project" value="InterPro"/>
</dbReference>
<evidence type="ECO:0000313" key="7">
    <source>
        <dbReference type="EMBL" id="NIZ69803.1"/>
    </source>
</evidence>
<dbReference type="PIRSF" id="PIRSF019574">
    <property type="entry name" value="Periplasmic_polyamine_BP"/>
    <property type="match status" value="1"/>
</dbReference>
<dbReference type="EMBL" id="JAATLM010000001">
    <property type="protein sequence ID" value="NIZ69803.1"/>
    <property type="molecule type" value="Genomic_DNA"/>
</dbReference>
<feature type="signal peptide" evidence="6">
    <location>
        <begin position="1"/>
        <end position="18"/>
    </location>
</feature>
<evidence type="ECO:0000313" key="8">
    <source>
        <dbReference type="Proteomes" id="UP000778951"/>
    </source>
</evidence>
<name>A0A968KW33_9SPIO</name>
<dbReference type="GO" id="GO:0042597">
    <property type="term" value="C:periplasmic space"/>
    <property type="evidence" value="ECO:0007669"/>
    <property type="project" value="UniProtKB-SubCell"/>
</dbReference>
<dbReference type="InterPro" id="IPR006059">
    <property type="entry name" value="SBP"/>
</dbReference>
<dbReference type="Gene3D" id="3.40.190.10">
    <property type="entry name" value="Periplasmic binding protein-like II"/>
    <property type="match status" value="2"/>
</dbReference>
<proteinExistence type="predicted"/>
<dbReference type="PRINTS" id="PR00909">
    <property type="entry name" value="SPERMDNBNDNG"/>
</dbReference>
<organism evidence="7 8">
    <name type="scientific">Entomospira culicis</name>
    <dbReference type="NCBI Taxonomy" id="2719989"/>
    <lineage>
        <taxon>Bacteria</taxon>
        <taxon>Pseudomonadati</taxon>
        <taxon>Spirochaetota</taxon>
        <taxon>Spirochaetia</taxon>
        <taxon>Spirochaetales</taxon>
        <taxon>Spirochaetaceae</taxon>
        <taxon>Entomospira</taxon>
    </lineage>
</organism>
<evidence type="ECO:0000256" key="1">
    <source>
        <dbReference type="ARBA" id="ARBA00004418"/>
    </source>
</evidence>
<evidence type="ECO:0000256" key="2">
    <source>
        <dbReference type="ARBA" id="ARBA00022448"/>
    </source>
</evidence>
<dbReference type="SUPFAM" id="SSF53850">
    <property type="entry name" value="Periplasmic binding protein-like II"/>
    <property type="match status" value="1"/>
</dbReference>
<accession>A0A968KW33</accession>
<dbReference type="PANTHER" id="PTHR30222:SF17">
    <property type="entry name" value="SPERMIDINE_PUTRESCINE-BINDING PERIPLASMIC PROTEIN"/>
    <property type="match status" value="1"/>
</dbReference>
<dbReference type="AlphaFoldDB" id="A0A968KW33"/>
<comment type="caution">
    <text evidence="7">The sequence shown here is derived from an EMBL/GenBank/DDBJ whole genome shotgun (WGS) entry which is preliminary data.</text>
</comment>
<keyword evidence="8" id="KW-1185">Reference proteome</keyword>
<sequence>MKRFRLLFLTTMSAMLLACGGNDKEVLYLFNWSYYIPDEVLQDFRRETGIRVVLDTYDSNESMYAKLATGNAQYDLTVPSADYMELMREQGMLAPLNHEWLPNLHHIEAEILPLLAFDAEQAYSVPYFIGAAGINMNRNKTGELPASWAIFGDDRFKGRMTMMYDVRETLGVALAYLGYSVNSTDAEEIAQARDLLLEWKPNLLKFDAEMFGKDFASGSSVIAHGYAEVVLTELEAADGVDYQYLLPKEGGLVYVDNLVILAGSKNVEGAHQLINYLLRPDVHARIADTFYYPTILTGAKELRERTPAYEIAQLVELGYEVKRDVGSALAYYTRAWSEVQSR</sequence>
<dbReference type="CDD" id="cd13590">
    <property type="entry name" value="PBP2_PotD_PotF_like"/>
    <property type="match status" value="1"/>
</dbReference>
<protein>
    <submittedName>
        <fullName evidence="7">Spermidine/putrescine ABC transporter substrate-binding protein</fullName>
    </submittedName>
</protein>
<keyword evidence="3 6" id="KW-0732">Signal</keyword>
<dbReference type="InterPro" id="IPR001188">
    <property type="entry name" value="Sperm_putr-bd"/>
</dbReference>
<reference evidence="7" key="1">
    <citation type="submission" date="2020-03" db="EMBL/GenBank/DDBJ databases">
        <title>Spirochaetal bacteria isolated from arthropods constitute a novel genus Entomospira genus novum within the order Spirochaetales.</title>
        <authorList>
            <person name="Grana-Miraglia L."/>
            <person name="Sikutova S."/>
            <person name="Fingerle V."/>
            <person name="Sing A."/>
            <person name="Castillo-Ramirez S."/>
            <person name="Margos G."/>
            <person name="Rudolf I."/>
        </authorList>
    </citation>
    <scope>NUCLEOTIDE SEQUENCE</scope>
    <source>
        <strain evidence="7">BR149</strain>
    </source>
</reference>
<keyword evidence="2" id="KW-0813">Transport</keyword>